<sequence length="134" mass="14040">MTPHQCACPSAPEGTTKPWRCPHCGLLWEPLPSSPVRQAKRKISINKDVVVITVLLAAGAVCLGLLAVSLEAAIAAMCVIGLGSLVQAAVGAFRRGEDPGRMLGGEDSGSEPGEPETEEEEDQGDTSEDDEKET</sequence>
<protein>
    <submittedName>
        <fullName evidence="3">Uncharacterized protein</fullName>
    </submittedName>
</protein>
<name>A0A438MC74_9ACTN</name>
<dbReference type="EMBL" id="SAUN01000001">
    <property type="protein sequence ID" value="RVX43316.1"/>
    <property type="molecule type" value="Genomic_DNA"/>
</dbReference>
<reference evidence="3 4" key="1">
    <citation type="submission" date="2019-01" db="EMBL/GenBank/DDBJ databases">
        <title>Sequencing the genomes of 1000 actinobacteria strains.</title>
        <authorList>
            <person name="Klenk H.-P."/>
        </authorList>
    </citation>
    <scope>NUCLEOTIDE SEQUENCE [LARGE SCALE GENOMIC DNA]</scope>
    <source>
        <strain evidence="3 4">DSM 43925</strain>
    </source>
</reference>
<dbReference type="Proteomes" id="UP000284824">
    <property type="component" value="Unassembled WGS sequence"/>
</dbReference>
<dbReference type="AlphaFoldDB" id="A0A438MC74"/>
<evidence type="ECO:0000313" key="4">
    <source>
        <dbReference type="Proteomes" id="UP000284824"/>
    </source>
</evidence>
<keyword evidence="2" id="KW-1133">Transmembrane helix</keyword>
<feature type="transmembrane region" description="Helical" evidence="2">
    <location>
        <begin position="74"/>
        <end position="93"/>
    </location>
</feature>
<feature type="region of interest" description="Disordered" evidence="1">
    <location>
        <begin position="96"/>
        <end position="134"/>
    </location>
</feature>
<evidence type="ECO:0000256" key="1">
    <source>
        <dbReference type="SAM" id="MobiDB-lite"/>
    </source>
</evidence>
<proteinExistence type="predicted"/>
<keyword evidence="2" id="KW-0812">Transmembrane</keyword>
<dbReference type="OrthoDB" id="9948487at2"/>
<dbReference type="RefSeq" id="WP_127935265.1">
    <property type="nucleotide sequence ID" value="NZ_SAUN01000001.1"/>
</dbReference>
<feature type="transmembrane region" description="Helical" evidence="2">
    <location>
        <begin position="49"/>
        <end position="68"/>
    </location>
</feature>
<feature type="compositionally biased region" description="Acidic residues" evidence="1">
    <location>
        <begin position="113"/>
        <end position="134"/>
    </location>
</feature>
<accession>A0A438MC74</accession>
<comment type="caution">
    <text evidence="3">The sequence shown here is derived from an EMBL/GenBank/DDBJ whole genome shotgun (WGS) entry which is preliminary data.</text>
</comment>
<gene>
    <name evidence="3" type="ORF">EDD27_5993</name>
</gene>
<keyword evidence="2" id="KW-0472">Membrane</keyword>
<evidence type="ECO:0000313" key="3">
    <source>
        <dbReference type="EMBL" id="RVX43316.1"/>
    </source>
</evidence>
<keyword evidence="4" id="KW-1185">Reference proteome</keyword>
<organism evidence="3 4">
    <name type="scientific">Nonomuraea polychroma</name>
    <dbReference type="NCBI Taxonomy" id="46176"/>
    <lineage>
        <taxon>Bacteria</taxon>
        <taxon>Bacillati</taxon>
        <taxon>Actinomycetota</taxon>
        <taxon>Actinomycetes</taxon>
        <taxon>Streptosporangiales</taxon>
        <taxon>Streptosporangiaceae</taxon>
        <taxon>Nonomuraea</taxon>
    </lineage>
</organism>
<evidence type="ECO:0000256" key="2">
    <source>
        <dbReference type="SAM" id="Phobius"/>
    </source>
</evidence>